<dbReference type="RefSeq" id="WP_013010911.1">
    <property type="nucleotide sequence ID" value="NC_013943.1"/>
</dbReference>
<feature type="domain" description="HAMP" evidence="7">
    <location>
        <begin position="330"/>
        <end position="382"/>
    </location>
</feature>
<dbReference type="GO" id="GO:0016020">
    <property type="term" value="C:membrane"/>
    <property type="evidence" value="ECO:0007669"/>
    <property type="project" value="UniProtKB-SubCell"/>
</dbReference>
<dbReference type="InParanoid" id="D4H8P9"/>
<evidence type="ECO:0000256" key="1">
    <source>
        <dbReference type="ARBA" id="ARBA00004370"/>
    </source>
</evidence>
<dbReference type="KEGG" id="dap:Dacet_1632"/>
<dbReference type="PANTHER" id="PTHR32089:SF112">
    <property type="entry name" value="LYSOZYME-LIKE PROTEIN-RELATED"/>
    <property type="match status" value="1"/>
</dbReference>
<keyword evidence="2 4" id="KW-0807">Transducer</keyword>
<dbReference type="PROSITE" id="PS50111">
    <property type="entry name" value="CHEMOTAXIS_TRANSDUC_2"/>
    <property type="match status" value="1"/>
</dbReference>
<feature type="transmembrane region" description="Helical" evidence="5">
    <location>
        <begin position="12"/>
        <end position="32"/>
    </location>
</feature>
<dbReference type="AlphaFoldDB" id="D4H8P9"/>
<feature type="transmembrane region" description="Helical" evidence="5">
    <location>
        <begin position="310"/>
        <end position="328"/>
    </location>
</feature>
<dbReference type="GO" id="GO:0007165">
    <property type="term" value="P:signal transduction"/>
    <property type="evidence" value="ECO:0007669"/>
    <property type="project" value="UniProtKB-KW"/>
</dbReference>
<evidence type="ECO:0000256" key="3">
    <source>
        <dbReference type="ARBA" id="ARBA00029447"/>
    </source>
</evidence>
<dbReference type="PaxDb" id="522772-Dacet_1632"/>
<protein>
    <submittedName>
        <fullName evidence="8">Methyl-accepting chemotaxis sensory transducer</fullName>
    </submittedName>
</protein>
<organism evidence="8 9">
    <name type="scientific">Denitrovibrio acetiphilus (strain DSM 12809 / NBRC 114555 / N2460)</name>
    <dbReference type="NCBI Taxonomy" id="522772"/>
    <lineage>
        <taxon>Bacteria</taxon>
        <taxon>Pseudomonadati</taxon>
        <taxon>Deferribacterota</taxon>
        <taxon>Deferribacteres</taxon>
        <taxon>Deferribacterales</taxon>
        <taxon>Geovibrionaceae</taxon>
        <taxon>Denitrovibrio</taxon>
    </lineage>
</organism>
<gene>
    <name evidence="8" type="ordered locus">Dacet_1632</name>
</gene>
<dbReference type="SMART" id="SM00283">
    <property type="entry name" value="MA"/>
    <property type="match status" value="1"/>
</dbReference>
<evidence type="ECO:0000259" key="6">
    <source>
        <dbReference type="PROSITE" id="PS50111"/>
    </source>
</evidence>
<dbReference type="Gene3D" id="3.30.450.20">
    <property type="entry name" value="PAS domain"/>
    <property type="match status" value="2"/>
</dbReference>
<evidence type="ECO:0000259" key="7">
    <source>
        <dbReference type="PROSITE" id="PS50885"/>
    </source>
</evidence>
<dbReference type="Proteomes" id="UP000002012">
    <property type="component" value="Chromosome"/>
</dbReference>
<dbReference type="CDD" id="cd12912">
    <property type="entry name" value="PDC2_MCP_like"/>
    <property type="match status" value="1"/>
</dbReference>
<comment type="subcellular location">
    <subcellularLocation>
        <location evidence="1">Membrane</location>
    </subcellularLocation>
</comment>
<reference evidence="8 9" key="1">
    <citation type="journal article" date="2010" name="Stand. Genomic Sci.">
        <title>Complete genome sequence of Denitrovibrio acetiphilus type strain (N2460).</title>
        <authorList>
            <person name="Kiss H."/>
            <person name="Lang E."/>
            <person name="Lapidus A."/>
            <person name="Copeland A."/>
            <person name="Nolan M."/>
            <person name="Glavina Del Rio T."/>
            <person name="Chen F."/>
            <person name="Lucas S."/>
            <person name="Tice H."/>
            <person name="Cheng J.F."/>
            <person name="Han C."/>
            <person name="Goodwin L."/>
            <person name="Pitluck S."/>
            <person name="Liolios K."/>
            <person name="Pati A."/>
            <person name="Ivanova N."/>
            <person name="Mavromatis K."/>
            <person name="Chen A."/>
            <person name="Palaniappan K."/>
            <person name="Land M."/>
            <person name="Hauser L."/>
            <person name="Chang Y.J."/>
            <person name="Jeffries C.D."/>
            <person name="Detter J.C."/>
            <person name="Brettin T."/>
            <person name="Spring S."/>
            <person name="Rohde M."/>
            <person name="Goker M."/>
            <person name="Woyke T."/>
            <person name="Bristow J."/>
            <person name="Eisen J.A."/>
            <person name="Markowitz V."/>
            <person name="Hugenholtz P."/>
            <person name="Kyrpides N.C."/>
            <person name="Klenk H.P."/>
        </authorList>
    </citation>
    <scope>NUCLEOTIDE SEQUENCE [LARGE SCALE GENOMIC DNA]</scope>
    <source>
        <strain evidence="9">DSM 12809 / NBRC 114555 / N2460</strain>
    </source>
</reference>
<dbReference type="SUPFAM" id="SSF103190">
    <property type="entry name" value="Sensory domain-like"/>
    <property type="match status" value="1"/>
</dbReference>
<dbReference type="InterPro" id="IPR004089">
    <property type="entry name" value="MCPsignal_dom"/>
</dbReference>
<evidence type="ECO:0000313" key="9">
    <source>
        <dbReference type="Proteomes" id="UP000002012"/>
    </source>
</evidence>
<dbReference type="SMART" id="SM00304">
    <property type="entry name" value="HAMP"/>
    <property type="match status" value="1"/>
</dbReference>
<dbReference type="PROSITE" id="PS50885">
    <property type="entry name" value="HAMP"/>
    <property type="match status" value="1"/>
</dbReference>
<dbReference type="GO" id="GO:0006935">
    <property type="term" value="P:chemotaxis"/>
    <property type="evidence" value="ECO:0007669"/>
    <property type="project" value="UniProtKB-ARBA"/>
</dbReference>
<keyword evidence="5" id="KW-0812">Transmembrane</keyword>
<dbReference type="Pfam" id="PF00672">
    <property type="entry name" value="HAMP"/>
    <property type="match status" value="1"/>
</dbReference>
<evidence type="ECO:0000256" key="2">
    <source>
        <dbReference type="ARBA" id="ARBA00023224"/>
    </source>
</evidence>
<dbReference type="InterPro" id="IPR003660">
    <property type="entry name" value="HAMP_dom"/>
</dbReference>
<dbReference type="Gene3D" id="1.10.287.950">
    <property type="entry name" value="Methyl-accepting chemotaxis protein"/>
    <property type="match status" value="1"/>
</dbReference>
<dbReference type="SUPFAM" id="SSF58104">
    <property type="entry name" value="Methyl-accepting chemotaxis protein (MCP) signaling domain"/>
    <property type="match status" value="1"/>
</dbReference>
<dbReference type="STRING" id="522772.Dacet_1632"/>
<dbReference type="FunFam" id="1.10.287.950:FF:000001">
    <property type="entry name" value="Methyl-accepting chemotaxis sensory transducer"/>
    <property type="match status" value="1"/>
</dbReference>
<dbReference type="InterPro" id="IPR033462">
    <property type="entry name" value="Cache_3-Cache_2"/>
</dbReference>
<dbReference type="Pfam" id="PF17201">
    <property type="entry name" value="Cache_3-Cache_2"/>
    <property type="match status" value="1"/>
</dbReference>
<keyword evidence="5" id="KW-0472">Membrane</keyword>
<dbReference type="EMBL" id="CP001968">
    <property type="protein sequence ID" value="ADD68398.1"/>
    <property type="molecule type" value="Genomic_DNA"/>
</dbReference>
<name>D4H8P9_DENA2</name>
<dbReference type="HOGENOM" id="CLU_000445_107_19_0"/>
<feature type="domain" description="Methyl-accepting transducer" evidence="6">
    <location>
        <begin position="387"/>
        <end position="623"/>
    </location>
</feature>
<comment type="similarity">
    <text evidence="3">Belongs to the methyl-accepting chemotaxis (MCP) protein family.</text>
</comment>
<accession>D4H8P9</accession>
<dbReference type="FunCoup" id="D4H8P9">
    <property type="interactions" value="138"/>
</dbReference>
<evidence type="ECO:0000313" key="8">
    <source>
        <dbReference type="EMBL" id="ADD68398.1"/>
    </source>
</evidence>
<evidence type="ECO:0000256" key="5">
    <source>
        <dbReference type="SAM" id="Phobius"/>
    </source>
</evidence>
<dbReference type="CDD" id="cd06225">
    <property type="entry name" value="HAMP"/>
    <property type="match status" value="1"/>
</dbReference>
<dbReference type="eggNOG" id="COG0840">
    <property type="taxonomic scope" value="Bacteria"/>
</dbReference>
<proteinExistence type="inferred from homology"/>
<dbReference type="OrthoDB" id="9763018at2"/>
<evidence type="ECO:0000256" key="4">
    <source>
        <dbReference type="PROSITE-ProRule" id="PRU00284"/>
    </source>
</evidence>
<dbReference type="Pfam" id="PF00015">
    <property type="entry name" value="MCPsignal"/>
    <property type="match status" value="1"/>
</dbReference>
<keyword evidence="5" id="KW-1133">Transmembrane helix</keyword>
<dbReference type="CDD" id="cd11386">
    <property type="entry name" value="MCP_signal"/>
    <property type="match status" value="1"/>
</dbReference>
<keyword evidence="9" id="KW-1185">Reference proteome</keyword>
<dbReference type="InterPro" id="IPR029151">
    <property type="entry name" value="Sensor-like_sf"/>
</dbReference>
<sequence precursor="true">MNIKDMQIKTKALILFITFIIISMAITVVFVIKIAEHHFSKQVEALLVSEAESINDKLNSFDMVSKELNKYISNDINRLLTNEIDAMIDTSERVASAYMISGEGEMAIQFRVMDIIDKKTVGKSGFAFALEPDGTMSVMPDKKFAKGSDNLLKKLATEENITLTIPFQRRGSAIVSCKPSERFKLIICAAIPESETSASSDFIDKYAKSSFEDFVQNKKIAQTGYYYLIDQSGKLLIHPDKELIGTSLADKNFIREILKEKTGTIKYRWDGIKKLAGFAYIKQMDAVLVGGAQIDEFLGSMKRDIIMRPFLIGLFVIVIASLLVNTLFNRTIVAPIKHLGEYIEKISEGDLTAQCRLIHHDEIGNIGRYLNSMTDHIHDTLSNVKHSAANVKEHSSNLSESGIQLSEAIKAQSERTTSVERSIQEILSSFDEVSGNIHEISTEINTIRNSAQVGHTVLRNTVKGIRNLADTVINTSGTINSLGDSSNQIIEIVKVISDIADQTNLLALNAAIEAARAGEHGRGFAVVADEVRKLAERTVIATAEINEMTVGISGNVNKSVKDMQTGATLAKEGEVLAEELQHSLEGIVTGVIEAAEKVESVSVAIKQQNESSRKISEDSSTIAGFSQNNAEIAASNRQQAEMLNELAKGLQEAVGKFRLNS</sequence>
<dbReference type="PANTHER" id="PTHR32089">
    <property type="entry name" value="METHYL-ACCEPTING CHEMOTAXIS PROTEIN MCPB"/>
    <property type="match status" value="1"/>
</dbReference>